<proteinExistence type="predicted"/>
<keyword evidence="1" id="KW-0677">Repeat</keyword>
<dbReference type="PANTHER" id="PTHR24180:SF45">
    <property type="entry name" value="POLY [ADP-RIBOSE] POLYMERASE TANKYRASE"/>
    <property type="match status" value="1"/>
</dbReference>
<comment type="caution">
    <text evidence="4">The sequence shown here is derived from an EMBL/GenBank/DDBJ whole genome shotgun (WGS) entry which is preliminary data.</text>
</comment>
<accession>A0ABQ9JC35</accession>
<feature type="repeat" description="ANK" evidence="3">
    <location>
        <begin position="96"/>
        <end position="128"/>
    </location>
</feature>
<evidence type="ECO:0000256" key="1">
    <source>
        <dbReference type="ARBA" id="ARBA00022737"/>
    </source>
</evidence>
<dbReference type="InterPro" id="IPR051637">
    <property type="entry name" value="Ank_repeat_dom-contain_49"/>
</dbReference>
<dbReference type="SMART" id="SM00248">
    <property type="entry name" value="ANK"/>
    <property type="match status" value="3"/>
</dbReference>
<dbReference type="Gene3D" id="1.25.40.20">
    <property type="entry name" value="Ankyrin repeat-containing domain"/>
    <property type="match status" value="1"/>
</dbReference>
<evidence type="ECO:0000313" key="4">
    <source>
        <dbReference type="EMBL" id="KAJ8975736.1"/>
    </source>
</evidence>
<evidence type="ECO:0000256" key="2">
    <source>
        <dbReference type="ARBA" id="ARBA00023043"/>
    </source>
</evidence>
<dbReference type="SUPFAM" id="SSF48403">
    <property type="entry name" value="Ankyrin repeat"/>
    <property type="match status" value="1"/>
</dbReference>
<gene>
    <name evidence="4" type="ORF">NQ317_016509</name>
</gene>
<sequence>MESDQDDSFDEEKDVKPILFPSPTTKCLVPQVAEINFHARAGQGELSEQDILTEENVDVCDKNDLTALHWACAYGQFSTVQLLLKYGANVNTLGPEEESPLILAASGGHHEVVRLLISNNANVNHIDHIAFEVVVPTCYQSYSCVRKGSCYVTPPLMYAAKGNHPHTCQELLSHGADFTFVNLNDDTAHVIAIDNNSTLVMVRYRSCSVMRCEDKFSSRHRFSDAANNLNLFQKWVLMKLINIPTEQIFVLNEFATIFIRIGSLKKKLFWTDKPSSTLTTGNVGVNIVKVIQ</sequence>
<protein>
    <submittedName>
        <fullName evidence="4">Uncharacterized protein</fullName>
    </submittedName>
</protein>
<organism evidence="4 5">
    <name type="scientific">Molorchus minor</name>
    <dbReference type="NCBI Taxonomy" id="1323400"/>
    <lineage>
        <taxon>Eukaryota</taxon>
        <taxon>Metazoa</taxon>
        <taxon>Ecdysozoa</taxon>
        <taxon>Arthropoda</taxon>
        <taxon>Hexapoda</taxon>
        <taxon>Insecta</taxon>
        <taxon>Pterygota</taxon>
        <taxon>Neoptera</taxon>
        <taxon>Endopterygota</taxon>
        <taxon>Coleoptera</taxon>
        <taxon>Polyphaga</taxon>
        <taxon>Cucujiformia</taxon>
        <taxon>Chrysomeloidea</taxon>
        <taxon>Cerambycidae</taxon>
        <taxon>Lamiinae</taxon>
        <taxon>Monochamini</taxon>
        <taxon>Molorchus</taxon>
    </lineage>
</organism>
<dbReference type="Pfam" id="PF12796">
    <property type="entry name" value="Ank_2"/>
    <property type="match status" value="1"/>
</dbReference>
<reference evidence="4" key="1">
    <citation type="journal article" date="2023" name="Insect Mol. Biol.">
        <title>Genome sequencing provides insights into the evolution of gene families encoding plant cell wall-degrading enzymes in longhorned beetles.</title>
        <authorList>
            <person name="Shin N.R."/>
            <person name="Okamura Y."/>
            <person name="Kirsch R."/>
            <person name="Pauchet Y."/>
        </authorList>
    </citation>
    <scope>NUCLEOTIDE SEQUENCE</scope>
    <source>
        <strain evidence="4">MMC_N1</strain>
    </source>
</reference>
<dbReference type="PROSITE" id="PS50088">
    <property type="entry name" value="ANK_REPEAT"/>
    <property type="match status" value="2"/>
</dbReference>
<dbReference type="Pfam" id="PF00023">
    <property type="entry name" value="Ank"/>
    <property type="match status" value="1"/>
</dbReference>
<feature type="repeat" description="ANK" evidence="3">
    <location>
        <begin position="63"/>
        <end position="95"/>
    </location>
</feature>
<keyword evidence="5" id="KW-1185">Reference proteome</keyword>
<dbReference type="PROSITE" id="PS50297">
    <property type="entry name" value="ANK_REP_REGION"/>
    <property type="match status" value="2"/>
</dbReference>
<dbReference type="Proteomes" id="UP001162164">
    <property type="component" value="Unassembled WGS sequence"/>
</dbReference>
<evidence type="ECO:0000256" key="3">
    <source>
        <dbReference type="PROSITE-ProRule" id="PRU00023"/>
    </source>
</evidence>
<dbReference type="PANTHER" id="PTHR24180">
    <property type="entry name" value="CYCLIN-DEPENDENT KINASE INHIBITOR 2C-RELATED"/>
    <property type="match status" value="1"/>
</dbReference>
<dbReference type="InterPro" id="IPR036770">
    <property type="entry name" value="Ankyrin_rpt-contain_sf"/>
</dbReference>
<evidence type="ECO:0000313" key="5">
    <source>
        <dbReference type="Proteomes" id="UP001162164"/>
    </source>
</evidence>
<dbReference type="EMBL" id="JAPWTJ010000773">
    <property type="protein sequence ID" value="KAJ8975736.1"/>
    <property type="molecule type" value="Genomic_DNA"/>
</dbReference>
<keyword evidence="2 3" id="KW-0040">ANK repeat</keyword>
<name>A0ABQ9JC35_9CUCU</name>
<dbReference type="InterPro" id="IPR002110">
    <property type="entry name" value="Ankyrin_rpt"/>
</dbReference>